<dbReference type="EMBL" id="GL377305">
    <property type="protein sequence ID" value="EFI97559.1"/>
    <property type="molecule type" value="Genomic_DNA"/>
</dbReference>
<dbReference type="InterPro" id="IPR053185">
    <property type="entry name" value="SET_domain_protein"/>
</dbReference>
<evidence type="ECO:0000259" key="1">
    <source>
        <dbReference type="PROSITE" id="PS50280"/>
    </source>
</evidence>
<accession>D8Q2P8</accession>
<evidence type="ECO:0000313" key="3">
    <source>
        <dbReference type="Proteomes" id="UP000007431"/>
    </source>
</evidence>
<dbReference type="PROSITE" id="PS50280">
    <property type="entry name" value="SET"/>
    <property type="match status" value="1"/>
</dbReference>
<dbReference type="Proteomes" id="UP000007431">
    <property type="component" value="Unassembled WGS sequence"/>
</dbReference>
<dbReference type="InParanoid" id="D8Q2P8"/>
<keyword evidence="3" id="KW-1185">Reference proteome</keyword>
<organism evidence="3">
    <name type="scientific">Schizophyllum commune (strain H4-8 / FGSC 9210)</name>
    <name type="common">Split gill fungus</name>
    <dbReference type="NCBI Taxonomy" id="578458"/>
    <lineage>
        <taxon>Eukaryota</taxon>
        <taxon>Fungi</taxon>
        <taxon>Dikarya</taxon>
        <taxon>Basidiomycota</taxon>
        <taxon>Agaricomycotina</taxon>
        <taxon>Agaricomycetes</taxon>
        <taxon>Agaricomycetidae</taxon>
        <taxon>Agaricales</taxon>
        <taxon>Schizophyllaceae</taxon>
        <taxon>Schizophyllum</taxon>
    </lineage>
</organism>
<feature type="domain" description="SET" evidence="1">
    <location>
        <begin position="67"/>
        <end position="143"/>
    </location>
</feature>
<reference evidence="2 3" key="1">
    <citation type="journal article" date="2010" name="Nat. Biotechnol.">
        <title>Genome sequence of the model mushroom Schizophyllum commune.</title>
        <authorList>
            <person name="Ohm R.A."/>
            <person name="de Jong J.F."/>
            <person name="Lugones L.G."/>
            <person name="Aerts A."/>
            <person name="Kothe E."/>
            <person name="Stajich J.E."/>
            <person name="de Vries R.P."/>
            <person name="Record E."/>
            <person name="Levasseur A."/>
            <person name="Baker S.E."/>
            <person name="Bartholomew K.A."/>
            <person name="Coutinho P.M."/>
            <person name="Erdmann S."/>
            <person name="Fowler T.J."/>
            <person name="Gathman A.C."/>
            <person name="Lombard V."/>
            <person name="Henrissat B."/>
            <person name="Knabe N."/>
            <person name="Kuees U."/>
            <person name="Lilly W.W."/>
            <person name="Lindquist E."/>
            <person name="Lucas S."/>
            <person name="Magnuson J.K."/>
            <person name="Piumi F."/>
            <person name="Raudaskoski M."/>
            <person name="Salamov A."/>
            <person name="Schmutz J."/>
            <person name="Schwarze F.W.M.R."/>
            <person name="vanKuyk P.A."/>
            <person name="Horton J.S."/>
            <person name="Grigoriev I.V."/>
            <person name="Woesten H.A.B."/>
        </authorList>
    </citation>
    <scope>NUCLEOTIDE SEQUENCE [LARGE SCALE GENOMIC DNA]</scope>
    <source>
        <strain evidence="3">H4-8 / FGSC 9210</strain>
    </source>
</reference>
<protein>
    <recommendedName>
        <fullName evidence="1">SET domain-containing protein</fullName>
    </recommendedName>
</protein>
<dbReference type="PANTHER" id="PTHR47332:SF4">
    <property type="entry name" value="SET DOMAIN-CONTAINING PROTEIN 5"/>
    <property type="match status" value="1"/>
</dbReference>
<proteinExistence type="predicted"/>
<dbReference type="InterPro" id="IPR046341">
    <property type="entry name" value="SET_dom_sf"/>
</dbReference>
<name>D8Q2P8_SCHCM</name>
<dbReference type="VEuPathDB" id="FungiDB:SCHCODRAFT_02617250"/>
<dbReference type="KEGG" id="scm:SCHCO_02617250"/>
<sequence length="264" mass="29543">MAPVINSASAEDYPDGVPVDITQRELVQAQFKAGERQIERLVAKMSPERRAAYEALTNCHEGDGCGPLMGRFRTNGIGIEGKYKFMGKEDEAGIFSVVLEDISRANHSCRPNARNFFDTKWFAMVLRPVRPIKAGEEICISYFAGGCPPYEERKAELAPYGFECKCEACLDPAASDARRLEIATPLESQLQRGDISGALKATLGRIALIRREGLEELQQYKSLYVQLEMTFRLMGDLARAAEVKKESDRLSWAHFNEPGFSLFF</sequence>
<dbReference type="PANTHER" id="PTHR47332">
    <property type="entry name" value="SET DOMAIN-CONTAINING PROTEIN 5"/>
    <property type="match status" value="1"/>
</dbReference>
<evidence type="ECO:0000313" key="2">
    <source>
        <dbReference type="EMBL" id="EFI97559.1"/>
    </source>
</evidence>
<dbReference type="CDD" id="cd20071">
    <property type="entry name" value="SET_SMYD"/>
    <property type="match status" value="1"/>
</dbReference>
<gene>
    <name evidence="2" type="ORF">SCHCODRAFT_84901</name>
</gene>
<dbReference type="HOGENOM" id="CLU_1054323_0_0_1"/>
<dbReference type="GeneID" id="9592741"/>
<dbReference type="Pfam" id="PF00856">
    <property type="entry name" value="SET"/>
    <property type="match status" value="1"/>
</dbReference>
<dbReference type="eggNOG" id="KOG2084">
    <property type="taxonomic scope" value="Eukaryota"/>
</dbReference>
<dbReference type="InterPro" id="IPR001214">
    <property type="entry name" value="SET_dom"/>
</dbReference>
<dbReference type="AlphaFoldDB" id="D8Q2P8"/>
<dbReference type="SUPFAM" id="SSF82199">
    <property type="entry name" value="SET domain"/>
    <property type="match status" value="1"/>
</dbReference>
<dbReference type="OrthoDB" id="5945798at2759"/>
<dbReference type="Gene3D" id="2.170.270.10">
    <property type="entry name" value="SET domain"/>
    <property type="match status" value="1"/>
</dbReference>